<dbReference type="PROSITE" id="PS51471">
    <property type="entry name" value="FE2OG_OXY"/>
    <property type="match status" value="1"/>
</dbReference>
<dbReference type="Pfam" id="PF03171">
    <property type="entry name" value="2OG-FeII_Oxy"/>
    <property type="match status" value="1"/>
</dbReference>
<sequence>MSSATTDNQRPAIATVDLSPFFASEESATNTAQERLAAGSALVQACHDLGFVIIKGHGLSKQEIDDAFSWTTKLFDLPFEEKMKAPHPPGNMPHRGYSGIGKEKVYSAADLGEQTEDADVAQQLRKISDFKESYEIGSEHDDQQQNIWLPDDVLPEFRRSMTALYERLADVAGTILVAFGAGLGCDEDAQVALMQLSSRRHSQLRLLHYPPITKHKLQTEMFARLPAHTDWGTFTILLQNNQGGLELRDPHSGEFLHAAPEEGTLVLNIGDMLQRFTNDYFISALHRVSVPDPEAVPDGGIAARYSIPFFLAPAPSHVISTLPQFVTAEAPAKYEPVRFDEYGAIVSKYQYQQNEGEE</sequence>
<evidence type="ECO:0000256" key="2">
    <source>
        <dbReference type="RuleBase" id="RU003682"/>
    </source>
</evidence>
<gene>
    <name evidence="4" type="ORF">QBC47DRAFT_314747</name>
</gene>
<evidence type="ECO:0000259" key="3">
    <source>
        <dbReference type="PROSITE" id="PS51471"/>
    </source>
</evidence>
<comment type="similarity">
    <text evidence="1 2">Belongs to the iron/ascorbate-dependent oxidoreductase family.</text>
</comment>
<evidence type="ECO:0000256" key="1">
    <source>
        <dbReference type="ARBA" id="ARBA00008056"/>
    </source>
</evidence>
<dbReference type="GO" id="GO:0044283">
    <property type="term" value="P:small molecule biosynthetic process"/>
    <property type="evidence" value="ECO:0007669"/>
    <property type="project" value="UniProtKB-ARBA"/>
</dbReference>
<comment type="caution">
    <text evidence="4">The sequence shown here is derived from an EMBL/GenBank/DDBJ whole genome shotgun (WGS) entry which is preliminary data.</text>
</comment>
<dbReference type="SUPFAM" id="SSF51197">
    <property type="entry name" value="Clavaminate synthase-like"/>
    <property type="match status" value="1"/>
</dbReference>
<keyword evidence="2" id="KW-0408">Iron</keyword>
<evidence type="ECO:0000313" key="4">
    <source>
        <dbReference type="EMBL" id="KAK1758883.1"/>
    </source>
</evidence>
<dbReference type="PRINTS" id="PR00682">
    <property type="entry name" value="IPNSYNTHASE"/>
</dbReference>
<keyword evidence="5" id="KW-1185">Reference proteome</keyword>
<dbReference type="GO" id="GO:0046872">
    <property type="term" value="F:metal ion binding"/>
    <property type="evidence" value="ECO:0007669"/>
    <property type="project" value="UniProtKB-KW"/>
</dbReference>
<dbReference type="InterPro" id="IPR005123">
    <property type="entry name" value="Oxoglu/Fe-dep_dioxygenase_dom"/>
</dbReference>
<dbReference type="Gene3D" id="2.60.120.330">
    <property type="entry name" value="B-lactam Antibiotic, Isopenicillin N Synthase, Chain"/>
    <property type="match status" value="1"/>
</dbReference>
<evidence type="ECO:0000313" key="5">
    <source>
        <dbReference type="Proteomes" id="UP001239445"/>
    </source>
</evidence>
<reference evidence="4" key="1">
    <citation type="submission" date="2023-06" db="EMBL/GenBank/DDBJ databases">
        <title>Genome-scale phylogeny and comparative genomics of the fungal order Sordariales.</title>
        <authorList>
            <consortium name="Lawrence Berkeley National Laboratory"/>
            <person name="Hensen N."/>
            <person name="Bonometti L."/>
            <person name="Westerberg I."/>
            <person name="Brannstrom I.O."/>
            <person name="Guillou S."/>
            <person name="Cros-Aarteil S."/>
            <person name="Calhoun S."/>
            <person name="Haridas S."/>
            <person name="Kuo A."/>
            <person name="Mondo S."/>
            <person name="Pangilinan J."/>
            <person name="Riley R."/>
            <person name="Labutti K."/>
            <person name="Andreopoulos B."/>
            <person name="Lipzen A."/>
            <person name="Chen C."/>
            <person name="Yanf M."/>
            <person name="Daum C."/>
            <person name="Ng V."/>
            <person name="Clum A."/>
            <person name="Steindorff A."/>
            <person name="Ohm R."/>
            <person name="Martin F."/>
            <person name="Silar P."/>
            <person name="Natvig D."/>
            <person name="Lalanne C."/>
            <person name="Gautier V."/>
            <person name="Ament-Velasquez S.L."/>
            <person name="Kruys A."/>
            <person name="Hutchinson M.I."/>
            <person name="Powell A.J."/>
            <person name="Barry K."/>
            <person name="Miller A.N."/>
            <person name="Grigoriev I.V."/>
            <person name="Debuchy R."/>
            <person name="Gladieux P."/>
            <person name="Thoren M.H."/>
            <person name="Johannesson H."/>
        </authorList>
    </citation>
    <scope>NUCLEOTIDE SEQUENCE</scope>
    <source>
        <strain evidence="4">PSN4</strain>
    </source>
</reference>
<keyword evidence="2" id="KW-0479">Metal-binding</keyword>
<dbReference type="InterPro" id="IPR044861">
    <property type="entry name" value="IPNS-like_FE2OG_OXY"/>
</dbReference>
<name>A0AAJ0BKI2_9PEZI</name>
<proteinExistence type="inferred from homology"/>
<accession>A0AAJ0BKI2</accession>
<dbReference type="GO" id="GO:0016491">
    <property type="term" value="F:oxidoreductase activity"/>
    <property type="evidence" value="ECO:0007669"/>
    <property type="project" value="UniProtKB-KW"/>
</dbReference>
<dbReference type="AlphaFoldDB" id="A0AAJ0BKI2"/>
<dbReference type="InterPro" id="IPR026992">
    <property type="entry name" value="DIOX_N"/>
</dbReference>
<dbReference type="PANTHER" id="PTHR47990">
    <property type="entry name" value="2-OXOGLUTARATE (2OG) AND FE(II)-DEPENDENT OXYGENASE SUPERFAMILY PROTEIN-RELATED"/>
    <property type="match status" value="1"/>
</dbReference>
<organism evidence="4 5">
    <name type="scientific">Echria macrotheca</name>
    <dbReference type="NCBI Taxonomy" id="438768"/>
    <lineage>
        <taxon>Eukaryota</taxon>
        <taxon>Fungi</taxon>
        <taxon>Dikarya</taxon>
        <taxon>Ascomycota</taxon>
        <taxon>Pezizomycotina</taxon>
        <taxon>Sordariomycetes</taxon>
        <taxon>Sordariomycetidae</taxon>
        <taxon>Sordariales</taxon>
        <taxon>Schizotheciaceae</taxon>
        <taxon>Echria</taxon>
    </lineage>
</organism>
<protein>
    <submittedName>
        <fullName evidence="4">Clavaminate synthase-like protein</fullName>
    </submittedName>
</protein>
<dbReference type="InterPro" id="IPR050231">
    <property type="entry name" value="Iron_ascorbate_oxido_reductase"/>
</dbReference>
<keyword evidence="2" id="KW-0560">Oxidoreductase</keyword>
<feature type="domain" description="Fe2OG dioxygenase" evidence="3">
    <location>
        <begin position="200"/>
        <end position="313"/>
    </location>
</feature>
<dbReference type="Proteomes" id="UP001239445">
    <property type="component" value="Unassembled WGS sequence"/>
</dbReference>
<dbReference type="InterPro" id="IPR027443">
    <property type="entry name" value="IPNS-like_sf"/>
</dbReference>
<dbReference type="EMBL" id="MU839828">
    <property type="protein sequence ID" value="KAK1758883.1"/>
    <property type="molecule type" value="Genomic_DNA"/>
</dbReference>
<dbReference type="Pfam" id="PF14226">
    <property type="entry name" value="DIOX_N"/>
    <property type="match status" value="1"/>
</dbReference>